<protein>
    <submittedName>
        <fullName evidence="1">Uncharacterized protein</fullName>
    </submittedName>
</protein>
<sequence>MRPLHKTTQTEPDGPQSMYLDSLPSFVGTQTHKHPSGHVLFTFLRPHHNDTKFGSKYFMPSNAHTNEWFLYSGKMKIIIYTRSFVYWYMANSFGSKTLVKSLCRGEIIHQEFVPVYIRFLYHFLLLTHEFQRLVIISNFHSCSHCQTKEGNFIFSFNFSSLPFSDDQQYLSVGKSTYLVFIHFFLDPYRFVQVVHQQIRLIVASDGPHVILDGGNVFQVHANMGKWFPLIVERRQCENLPILTRIAICSSSRAAKRAIMQTGNLRSGLIAIIAANLSMHY</sequence>
<name>A0A6G0TPQ9_APHGL</name>
<evidence type="ECO:0000313" key="1">
    <source>
        <dbReference type="EMBL" id="KAE9536663.1"/>
    </source>
</evidence>
<gene>
    <name evidence="1" type="ORF">AGLY_007065</name>
</gene>
<dbReference type="EMBL" id="VYZN01000022">
    <property type="protein sequence ID" value="KAE9536663.1"/>
    <property type="molecule type" value="Genomic_DNA"/>
</dbReference>
<comment type="caution">
    <text evidence="1">The sequence shown here is derived from an EMBL/GenBank/DDBJ whole genome shotgun (WGS) entry which is preliminary data.</text>
</comment>
<accession>A0A6G0TPQ9</accession>
<proteinExistence type="predicted"/>
<evidence type="ECO:0000313" key="2">
    <source>
        <dbReference type="Proteomes" id="UP000475862"/>
    </source>
</evidence>
<keyword evidence="2" id="KW-1185">Reference proteome</keyword>
<reference evidence="1 2" key="1">
    <citation type="submission" date="2019-08" db="EMBL/GenBank/DDBJ databases">
        <title>The genome of the soybean aphid Biotype 1, its phylome, world population structure and adaptation to the North American continent.</title>
        <authorList>
            <person name="Giordano R."/>
            <person name="Donthu R.K."/>
            <person name="Hernandez A.G."/>
            <person name="Wright C.L."/>
            <person name="Zimin A.V."/>
        </authorList>
    </citation>
    <scope>NUCLEOTIDE SEQUENCE [LARGE SCALE GENOMIC DNA]</scope>
    <source>
        <tissue evidence="1">Whole aphids</tissue>
    </source>
</reference>
<organism evidence="1 2">
    <name type="scientific">Aphis glycines</name>
    <name type="common">Soybean aphid</name>
    <dbReference type="NCBI Taxonomy" id="307491"/>
    <lineage>
        <taxon>Eukaryota</taxon>
        <taxon>Metazoa</taxon>
        <taxon>Ecdysozoa</taxon>
        <taxon>Arthropoda</taxon>
        <taxon>Hexapoda</taxon>
        <taxon>Insecta</taxon>
        <taxon>Pterygota</taxon>
        <taxon>Neoptera</taxon>
        <taxon>Paraneoptera</taxon>
        <taxon>Hemiptera</taxon>
        <taxon>Sternorrhyncha</taxon>
        <taxon>Aphidomorpha</taxon>
        <taxon>Aphidoidea</taxon>
        <taxon>Aphididae</taxon>
        <taxon>Aphidini</taxon>
        <taxon>Aphis</taxon>
        <taxon>Aphis</taxon>
    </lineage>
</organism>
<dbReference type="Proteomes" id="UP000475862">
    <property type="component" value="Unassembled WGS sequence"/>
</dbReference>
<dbReference type="AlphaFoldDB" id="A0A6G0TPQ9"/>